<dbReference type="Pfam" id="PF24957">
    <property type="entry name" value="DrmE_C"/>
    <property type="match status" value="1"/>
</dbReference>
<accession>A0ABS2NRM3</accession>
<evidence type="ECO:0000313" key="3">
    <source>
        <dbReference type="EMBL" id="MBM7615615.1"/>
    </source>
</evidence>
<feature type="domain" description="DISARM protein DrmE C-terminal" evidence="2">
    <location>
        <begin position="623"/>
        <end position="793"/>
    </location>
</feature>
<dbReference type="InterPro" id="IPR049794">
    <property type="entry name" value="DrmE"/>
</dbReference>
<keyword evidence="1" id="KW-1133">Transmembrane helix</keyword>
<dbReference type="NCBIfam" id="NF038316">
    <property type="entry name" value="DrmE_fam"/>
    <property type="match status" value="1"/>
</dbReference>
<name>A0ABS2NRM3_9FIRM</name>
<sequence length="848" mass="99184">MFSEFSEIFNKIRFSYDGLDYPLNQTEKLIIQDLIIRNIETHAEDKNQIVLYPTALPLILFVISVLPLFLLKRDMDTNTFDINKALKINDKIKYNGCLGEYSGIYEFKFNGTKEKKIKIRFKDIDISISLRDAWKINKYDGDAKEINNYKPKPSKQKRTKKFLSELFDIDQNEIPIIYQSDILVVMNKRDVIEIYTKLTINNMPLNTIFPAAYFSSFDNFERIGCDDLQREPRVLFCSNLNVAEEIINMRNSVKALLIHGLNKTAGNISSLDNIMSNKSIGSIAIIEDLHKYNIENITNLVNLNFKLQTYSVDLLRNIDESIVTGKINNTINYFARSKESIRIFAQSQQHKINIIDESAELIKSIYQLLNRVKKNNSKNVHQEKYIIKVYRLLMQMRLLPVTLSYLSENDFPNEFNGAIKYLQELRIFMYSFVDSDIFETTGEIINLLEKVQDMYFQYHPKESVVLNKYREFKNNDVIVCSNKTHQLILKHKLKGVYPYGMAKVLTLNELLKSDKLYDKVIFTGLYGEKLERAFLKPGIREYRTICYEEEAKFLDYFIKKRSDFFVKQSEMIGIVDEVAAVRDNDIEFEDSIYTYRTDDIINAIKDFAITENSYNNENKIYEAFPVELEDDYIAFLTDGFRCRIFDYNKKTIKKKKVKDLEIGDEIIFSKDSKEDIFEKVIDTLKEASQDIKEKSELVKVWRQALIRYSNENNLSLEELHRKLMETGCTRGFETVKWWMNSNDCICPDDQVLYNILELTNDQDLKENILDVIRSGKLIRALHVKIGKILASRIAHSLTAEEINEDPLFDQIQEDLSKHAHAVIVKKIHLHSVSIPASQVNRLIDRENY</sequence>
<dbReference type="RefSeq" id="WP_204403026.1">
    <property type="nucleotide sequence ID" value="NZ_JAFBEE010000015.1"/>
</dbReference>
<comment type="caution">
    <text evidence="3">The sequence shown here is derived from an EMBL/GenBank/DDBJ whole genome shotgun (WGS) entry which is preliminary data.</text>
</comment>
<evidence type="ECO:0000259" key="2">
    <source>
        <dbReference type="Pfam" id="PF24957"/>
    </source>
</evidence>
<dbReference type="Proteomes" id="UP001314796">
    <property type="component" value="Unassembled WGS sequence"/>
</dbReference>
<keyword evidence="4" id="KW-1185">Reference proteome</keyword>
<dbReference type="EMBL" id="JAFBEE010000015">
    <property type="protein sequence ID" value="MBM7615615.1"/>
    <property type="molecule type" value="Genomic_DNA"/>
</dbReference>
<keyword evidence="1" id="KW-0472">Membrane</keyword>
<evidence type="ECO:0000313" key="4">
    <source>
        <dbReference type="Proteomes" id="UP001314796"/>
    </source>
</evidence>
<proteinExistence type="predicted"/>
<reference evidence="3 4" key="1">
    <citation type="submission" date="2021-01" db="EMBL/GenBank/DDBJ databases">
        <title>Genomic Encyclopedia of Type Strains, Phase IV (KMG-IV): sequencing the most valuable type-strain genomes for metagenomic binning, comparative biology and taxonomic classification.</title>
        <authorList>
            <person name="Goeker M."/>
        </authorList>
    </citation>
    <scope>NUCLEOTIDE SEQUENCE [LARGE SCALE GENOMIC DNA]</scope>
    <source>
        <strain evidence="3 4">DSM 25890</strain>
    </source>
</reference>
<evidence type="ECO:0000256" key="1">
    <source>
        <dbReference type="SAM" id="Phobius"/>
    </source>
</evidence>
<keyword evidence="1" id="KW-0812">Transmembrane</keyword>
<protein>
    <recommendedName>
        <fullName evidence="2">DISARM protein DrmE C-terminal domain-containing protein</fullName>
    </recommendedName>
</protein>
<organism evidence="3 4">
    <name type="scientific">Alkaliphilus hydrothermalis</name>
    <dbReference type="NCBI Taxonomy" id="1482730"/>
    <lineage>
        <taxon>Bacteria</taxon>
        <taxon>Bacillati</taxon>
        <taxon>Bacillota</taxon>
        <taxon>Clostridia</taxon>
        <taxon>Peptostreptococcales</taxon>
        <taxon>Natronincolaceae</taxon>
        <taxon>Alkaliphilus</taxon>
    </lineage>
</organism>
<dbReference type="InterPro" id="IPR056666">
    <property type="entry name" value="DrmE_C"/>
</dbReference>
<gene>
    <name evidence="3" type="ORF">JOC73_002188</name>
</gene>
<feature type="transmembrane region" description="Helical" evidence="1">
    <location>
        <begin position="49"/>
        <end position="71"/>
    </location>
</feature>